<dbReference type="AlphaFoldDB" id="A0A8J6CP56"/>
<keyword evidence="15" id="KW-1185">Reference proteome</keyword>
<name>A0A8J6CP56_9ROSI</name>
<dbReference type="GO" id="GO:0009707">
    <property type="term" value="C:chloroplast outer membrane"/>
    <property type="evidence" value="ECO:0007669"/>
    <property type="project" value="UniProtKB-SubCell"/>
</dbReference>
<evidence type="ECO:0000256" key="9">
    <source>
        <dbReference type="ARBA" id="ARBA00024013"/>
    </source>
</evidence>
<keyword evidence="8" id="KW-0472">Membrane</keyword>
<evidence type="ECO:0000256" key="5">
    <source>
        <dbReference type="ARBA" id="ARBA00022679"/>
    </source>
</evidence>
<evidence type="ECO:0000256" key="3">
    <source>
        <dbReference type="ARBA" id="ARBA00022640"/>
    </source>
</evidence>
<evidence type="ECO:0000256" key="8">
    <source>
        <dbReference type="ARBA" id="ARBA00023136"/>
    </source>
</evidence>
<dbReference type="EMBL" id="JAHUZN010000011">
    <property type="protein sequence ID" value="KAG8477410.1"/>
    <property type="molecule type" value="Genomic_DNA"/>
</dbReference>
<keyword evidence="3" id="KW-0934">Plastid</keyword>
<evidence type="ECO:0000256" key="2">
    <source>
        <dbReference type="ARBA" id="ARBA00022528"/>
    </source>
</evidence>
<dbReference type="FunFam" id="3.40.50.2000:FF:000084">
    <property type="entry name" value="Digalactosyldiacylglycerol synthase 2 chloroplastic"/>
    <property type="match status" value="1"/>
</dbReference>
<keyword evidence="5" id="KW-0808">Transferase</keyword>
<dbReference type="Pfam" id="PF13692">
    <property type="entry name" value="Glyco_trans_1_4"/>
    <property type="match status" value="1"/>
</dbReference>
<dbReference type="OrthoDB" id="44480at2759"/>
<evidence type="ECO:0000256" key="12">
    <source>
        <dbReference type="ARBA" id="ARBA00071330"/>
    </source>
</evidence>
<accession>A0A8J6CP56</accession>
<reference evidence="14 15" key="1">
    <citation type="journal article" date="2021" name="bioRxiv">
        <title>The Gossypium anomalum genome as a resource for cotton improvement and evolutionary analysis of hybrid incompatibility.</title>
        <authorList>
            <person name="Grover C.E."/>
            <person name="Yuan D."/>
            <person name="Arick M.A."/>
            <person name="Miller E.R."/>
            <person name="Hu G."/>
            <person name="Peterson D.G."/>
            <person name="Wendel J.F."/>
            <person name="Udall J.A."/>
        </authorList>
    </citation>
    <scope>NUCLEOTIDE SEQUENCE [LARGE SCALE GENOMIC DNA]</scope>
    <source>
        <strain evidence="14">JFW-Udall</strain>
        <tissue evidence="14">Leaf</tissue>
    </source>
</reference>
<dbReference type="PANTHER" id="PTHR46132:SF1">
    <property type="entry name" value="DIGALACTOSYLDIACYLGLYCEROL SYNTHASE 2, CHLOROPLASTIC"/>
    <property type="match status" value="1"/>
</dbReference>
<evidence type="ECO:0000256" key="1">
    <source>
        <dbReference type="ARBA" id="ARBA00009481"/>
    </source>
</evidence>
<dbReference type="SUPFAM" id="SSF53756">
    <property type="entry name" value="UDP-Glycosyltransferase/glycogen phosphorylase"/>
    <property type="match status" value="1"/>
</dbReference>
<evidence type="ECO:0000256" key="7">
    <source>
        <dbReference type="ARBA" id="ARBA00022805"/>
    </source>
</evidence>
<comment type="caution">
    <text evidence="14">The sequence shown here is derived from an EMBL/GenBank/DDBJ whole genome shotgun (WGS) entry which is preliminary data.</text>
</comment>
<gene>
    <name evidence="14" type="ORF">CXB51_030775</name>
</gene>
<dbReference type="Proteomes" id="UP000701853">
    <property type="component" value="Chromosome 11"/>
</dbReference>
<dbReference type="CDD" id="cd01635">
    <property type="entry name" value="Glycosyltransferase_GTB-type"/>
    <property type="match status" value="1"/>
</dbReference>
<dbReference type="InterPro" id="IPR044525">
    <property type="entry name" value="DGDG1/2"/>
</dbReference>
<dbReference type="GO" id="GO:0046481">
    <property type="term" value="F:digalactosyldiacylglycerol synthase activity"/>
    <property type="evidence" value="ECO:0007669"/>
    <property type="project" value="UniProtKB-EC"/>
</dbReference>
<evidence type="ECO:0000256" key="6">
    <source>
        <dbReference type="ARBA" id="ARBA00022729"/>
    </source>
</evidence>
<evidence type="ECO:0000256" key="11">
    <source>
        <dbReference type="ARBA" id="ARBA00048651"/>
    </source>
</evidence>
<feature type="region of interest" description="Disordered" evidence="13">
    <location>
        <begin position="453"/>
        <end position="476"/>
    </location>
</feature>
<dbReference type="EC" id="2.4.1.241" evidence="10"/>
<comment type="catalytic activity">
    <reaction evidence="11">
        <text>a 1,2-diacyl-3-O-(beta-D-galactosyl)-sn-glycerol + UDP-alpha-D-galactose = a 1,2-diacyl-3-O-[alpha-D-galactosyl-(1-&gt;6)-beta-D-galactosyl]-sn-glycerol + UDP + H(+)</text>
        <dbReference type="Rhea" id="RHEA:10520"/>
        <dbReference type="ChEBI" id="CHEBI:15378"/>
        <dbReference type="ChEBI" id="CHEBI:17615"/>
        <dbReference type="ChEBI" id="CHEBI:28396"/>
        <dbReference type="ChEBI" id="CHEBI:58223"/>
        <dbReference type="ChEBI" id="CHEBI:66914"/>
        <dbReference type="EC" id="2.4.1.241"/>
    </reaction>
</comment>
<evidence type="ECO:0000313" key="14">
    <source>
        <dbReference type="EMBL" id="KAG8477410.1"/>
    </source>
</evidence>
<keyword evidence="7" id="KW-1002">Plastid outer membrane</keyword>
<keyword evidence="2" id="KW-0150">Chloroplast</keyword>
<evidence type="ECO:0000256" key="13">
    <source>
        <dbReference type="SAM" id="MobiDB-lite"/>
    </source>
</evidence>
<proteinExistence type="inferred from homology"/>
<dbReference type="GO" id="GO:0019375">
    <property type="term" value="P:galactolipid biosynthetic process"/>
    <property type="evidence" value="ECO:0007669"/>
    <property type="project" value="TreeGrafter"/>
</dbReference>
<evidence type="ECO:0000256" key="4">
    <source>
        <dbReference type="ARBA" id="ARBA00022676"/>
    </source>
</evidence>
<comment type="similarity">
    <text evidence="1">Belongs to the glycosyltransferase group 1 family. Glycosyltransferase 4 subfamily.</text>
</comment>
<comment type="subcellular location">
    <subcellularLocation>
        <location evidence="9">Plastid</location>
        <location evidence="9">Chloroplast outer membrane</location>
    </subcellularLocation>
</comment>
<organism evidence="14 15">
    <name type="scientific">Gossypium anomalum</name>
    <dbReference type="NCBI Taxonomy" id="47600"/>
    <lineage>
        <taxon>Eukaryota</taxon>
        <taxon>Viridiplantae</taxon>
        <taxon>Streptophyta</taxon>
        <taxon>Embryophyta</taxon>
        <taxon>Tracheophyta</taxon>
        <taxon>Spermatophyta</taxon>
        <taxon>Magnoliopsida</taxon>
        <taxon>eudicotyledons</taxon>
        <taxon>Gunneridae</taxon>
        <taxon>Pentapetalae</taxon>
        <taxon>rosids</taxon>
        <taxon>malvids</taxon>
        <taxon>Malvales</taxon>
        <taxon>Malvaceae</taxon>
        <taxon>Malvoideae</taxon>
        <taxon>Gossypium</taxon>
    </lineage>
</organism>
<dbReference type="PANTHER" id="PTHR46132">
    <property type="entry name" value="DIGALACTOSYLDIACYLGLYCEROL SYNTHASE 2, CHLOROPLASTIC"/>
    <property type="match status" value="1"/>
</dbReference>
<evidence type="ECO:0000256" key="10">
    <source>
        <dbReference type="ARBA" id="ARBA00024055"/>
    </source>
</evidence>
<protein>
    <recommendedName>
        <fullName evidence="12">Digalactosyldiacylglycerol synthase 2, chloroplastic</fullName>
        <ecNumber evidence="10">2.4.1.241</ecNumber>
    </recommendedName>
</protein>
<keyword evidence="6" id="KW-0732">Signal</keyword>
<dbReference type="Gene3D" id="3.40.50.2000">
    <property type="entry name" value="Glycogen Phosphorylase B"/>
    <property type="match status" value="1"/>
</dbReference>
<keyword evidence="4" id="KW-0328">Glycosyltransferase</keyword>
<evidence type="ECO:0000313" key="15">
    <source>
        <dbReference type="Proteomes" id="UP000701853"/>
    </source>
</evidence>
<sequence length="476" mass="54039">MDRKQHIAIFTTASLPWMTGTAVNPLFRAAYLAKDGERKVTLVIPWLSLKDQKLVYPNNTTFGSPSEQESFIRQWLEERTAFISGFAIRFYPGKNANLVEPICTCAAFCSPLVMQFAVDKRSILPVGDISEIIPDEEADIAVLEEPEHLTWFHHGKRWKTKFCLVIGIIHTNYLEYVKREKNGKFQAFLLKYVIRLSAATQDYPRSIICNVHGVNPKFLEIGKERFEQQHSSNHQAFTKGAYYIGKMIWNKGYGELLKLLNDHQKELAGLEIDLYGNGEDSDQVKEAANKLKLTVRVHPGRDHADPLFHDYKVFLNPSTTDVVCTTTAEALAMGKIVVCANHPSNDFFKQFPNCQIYDDDNGFVEATCKALSEEPVPLTDAQRYELSWEAATERFLKVSELNQVFATEREKNSSKEFASVSLNLWKSMEDTSAYFHYLALGFETTRRAFGAIPGSLQPDEEQRKELGLATSSKHSL</sequence>